<proteinExistence type="predicted"/>
<organism evidence="3 4">
    <name type="scientific">Pseudomonas laurylsulfatiphila</name>
    <dbReference type="NCBI Taxonomy" id="2011015"/>
    <lineage>
        <taxon>Bacteria</taxon>
        <taxon>Pseudomonadati</taxon>
        <taxon>Pseudomonadota</taxon>
        <taxon>Gammaproteobacteria</taxon>
        <taxon>Pseudomonadales</taxon>
        <taxon>Pseudomonadaceae</taxon>
        <taxon>Pseudomonas</taxon>
    </lineage>
</organism>
<evidence type="ECO:0000313" key="4">
    <source>
        <dbReference type="Proteomes" id="UP000238541"/>
    </source>
</evidence>
<evidence type="ECO:0000313" key="3">
    <source>
        <dbReference type="EMBL" id="PPK37532.1"/>
    </source>
</evidence>
<comment type="caution">
    <text evidence="3">The sequence shown here is derived from an EMBL/GenBank/DDBJ whole genome shotgun (WGS) entry which is preliminary data.</text>
</comment>
<gene>
    <name evidence="3" type="ORF">CD175_14695</name>
</gene>
<feature type="coiled-coil region" evidence="1">
    <location>
        <begin position="41"/>
        <end position="71"/>
    </location>
</feature>
<accession>A0A2S6FJC6</accession>
<evidence type="ECO:0000256" key="2">
    <source>
        <dbReference type="SAM" id="MobiDB-lite"/>
    </source>
</evidence>
<dbReference type="EMBL" id="NIRS01000004">
    <property type="protein sequence ID" value="PPK37532.1"/>
    <property type="molecule type" value="Genomic_DNA"/>
</dbReference>
<keyword evidence="1" id="KW-0175">Coiled coil</keyword>
<keyword evidence="4" id="KW-1185">Reference proteome</keyword>
<dbReference type="Proteomes" id="UP000238541">
    <property type="component" value="Unassembled WGS sequence"/>
</dbReference>
<dbReference type="AlphaFoldDB" id="A0A2S6FJC6"/>
<sequence length="150" mass="17520">MQALTVKTQQEREAADIYQRAVKDRAHREVDRVREETKAGARQLKAMMLQLEQLQRRLEVKQDELSQAQLVAAMQQVRADTLDAQLRLRNKATATKSNTRKNRSRDGLRWPQQLTPLRGCQERAIQPGLAARRARTTRVIPMFGCRRWRF</sequence>
<evidence type="ECO:0000256" key="1">
    <source>
        <dbReference type="SAM" id="Coils"/>
    </source>
</evidence>
<protein>
    <submittedName>
        <fullName evidence="3">Uncharacterized protein</fullName>
    </submittedName>
</protein>
<reference evidence="4" key="1">
    <citation type="submission" date="2017-06" db="EMBL/GenBank/DDBJ databases">
        <authorList>
            <person name="Furmanczyk E.M."/>
        </authorList>
    </citation>
    <scope>NUCLEOTIDE SEQUENCE [LARGE SCALE GENOMIC DNA]</scope>
    <source>
        <strain evidence="4">AP3_16</strain>
    </source>
</reference>
<dbReference type="RefSeq" id="WP_104449502.1">
    <property type="nucleotide sequence ID" value="NZ_NIRS01000004.1"/>
</dbReference>
<name>A0A2S6FJC6_9PSED</name>
<feature type="region of interest" description="Disordered" evidence="2">
    <location>
        <begin position="89"/>
        <end position="109"/>
    </location>
</feature>